<sequence length="183" mass="20733">MYIRHSHLVLDACCVLNFCASGNFLAILQAIPAQVVVSEVVKDQEIKTLQSLEDEENEGILQFEKAIESGLLLVVDFASEAEEETFVNTAFVLRDDGESATFAIAFHRDWGIATDDKKAISFFQKEAPQLQILSTLEIVKHWSEQKNIDAAKLKITLSAIRIKGRYIPRRNHPLLSWWENAME</sequence>
<evidence type="ECO:0008006" key="3">
    <source>
        <dbReference type="Google" id="ProtNLM"/>
    </source>
</evidence>
<keyword evidence="2" id="KW-1185">Reference proteome</keyword>
<reference evidence="1" key="1">
    <citation type="submission" date="2022-06" db="EMBL/GenBank/DDBJ databases">
        <title>New cyanobacteria of genus Symplocastrum in benthos of Lake Baikal.</title>
        <authorList>
            <person name="Sorokovikova E."/>
            <person name="Tikhonova I."/>
            <person name="Krasnopeev A."/>
            <person name="Evseev P."/>
            <person name="Gladkikh A."/>
            <person name="Belykh O."/>
        </authorList>
    </citation>
    <scope>NUCLEOTIDE SEQUENCE</scope>
    <source>
        <strain evidence="1">BBK-W-15</strain>
    </source>
</reference>
<protein>
    <recommendedName>
        <fullName evidence="3">PIN domain-containing protein</fullName>
    </recommendedName>
</protein>
<evidence type="ECO:0000313" key="2">
    <source>
        <dbReference type="Proteomes" id="UP001204953"/>
    </source>
</evidence>
<gene>
    <name evidence="1" type="ORF">NJ959_05230</name>
</gene>
<proteinExistence type="predicted"/>
<dbReference type="AlphaFoldDB" id="A0AAE3GNK9"/>
<comment type="caution">
    <text evidence="1">The sequence shown here is derived from an EMBL/GenBank/DDBJ whole genome shotgun (WGS) entry which is preliminary data.</text>
</comment>
<organism evidence="1 2">
    <name type="scientific">Limnofasciculus baicalensis BBK-W-15</name>
    <dbReference type="NCBI Taxonomy" id="2699891"/>
    <lineage>
        <taxon>Bacteria</taxon>
        <taxon>Bacillati</taxon>
        <taxon>Cyanobacteriota</taxon>
        <taxon>Cyanophyceae</taxon>
        <taxon>Coleofasciculales</taxon>
        <taxon>Coleofasciculaceae</taxon>
        <taxon>Limnofasciculus</taxon>
        <taxon>Limnofasciculus baicalensis</taxon>
    </lineage>
</organism>
<dbReference type="Proteomes" id="UP001204953">
    <property type="component" value="Unassembled WGS sequence"/>
</dbReference>
<name>A0AAE3GNK9_9CYAN</name>
<accession>A0AAE3GNK9</accession>
<dbReference type="EMBL" id="JAMZMM010000030">
    <property type="protein sequence ID" value="MCP2727880.1"/>
    <property type="molecule type" value="Genomic_DNA"/>
</dbReference>
<dbReference type="RefSeq" id="WP_254010687.1">
    <property type="nucleotide sequence ID" value="NZ_JAMZMM010000030.1"/>
</dbReference>
<evidence type="ECO:0000313" key="1">
    <source>
        <dbReference type="EMBL" id="MCP2727880.1"/>
    </source>
</evidence>